<evidence type="ECO:0000313" key="2">
    <source>
        <dbReference type="Proteomes" id="UP000280834"/>
    </source>
</evidence>
<accession>A0A0R3QCU5</accession>
<keyword evidence="2" id="KW-1185">Reference proteome</keyword>
<reference evidence="1 2" key="2">
    <citation type="submission" date="2018-11" db="EMBL/GenBank/DDBJ databases">
        <authorList>
            <consortium name="Pathogen Informatics"/>
        </authorList>
    </citation>
    <scope>NUCLEOTIDE SEQUENCE [LARGE SCALE GENOMIC DNA]</scope>
</reference>
<name>A0A0R3QCU5_9BILA</name>
<sequence length="72" mass="8143">MFCGKVLEVASGNAVCKIYMRKEYQLDDEAQSVCQCHLYHSIEIHIRLHRDVTGTMSFVAGELWLISAPNEG</sequence>
<organism evidence="3">
    <name type="scientific">Brugia timori</name>
    <dbReference type="NCBI Taxonomy" id="42155"/>
    <lineage>
        <taxon>Eukaryota</taxon>
        <taxon>Metazoa</taxon>
        <taxon>Ecdysozoa</taxon>
        <taxon>Nematoda</taxon>
        <taxon>Chromadorea</taxon>
        <taxon>Rhabditida</taxon>
        <taxon>Spirurina</taxon>
        <taxon>Spiruromorpha</taxon>
        <taxon>Filarioidea</taxon>
        <taxon>Onchocercidae</taxon>
        <taxon>Brugia</taxon>
    </lineage>
</organism>
<gene>
    <name evidence="1" type="ORF">BTMF_LOCUS3479</name>
</gene>
<proteinExistence type="predicted"/>
<evidence type="ECO:0000313" key="3">
    <source>
        <dbReference type="WBParaSite" id="BTMF_0000417501-mRNA-1"/>
    </source>
</evidence>
<protein>
    <submittedName>
        <fullName evidence="3">Vanin_C domain-containing protein</fullName>
    </submittedName>
</protein>
<dbReference type="Proteomes" id="UP000280834">
    <property type="component" value="Unassembled WGS sequence"/>
</dbReference>
<reference evidence="3" key="1">
    <citation type="submission" date="2017-02" db="UniProtKB">
        <authorList>
            <consortium name="WormBaseParasite"/>
        </authorList>
    </citation>
    <scope>IDENTIFICATION</scope>
</reference>
<dbReference type="AlphaFoldDB" id="A0A0R3QCU5"/>
<dbReference type="WBParaSite" id="BTMF_0000417501-mRNA-1">
    <property type="protein sequence ID" value="BTMF_0000417501-mRNA-1"/>
    <property type="gene ID" value="BTMF_0000417501"/>
</dbReference>
<evidence type="ECO:0000313" key="1">
    <source>
        <dbReference type="EMBL" id="VDO14868.1"/>
    </source>
</evidence>
<dbReference type="EMBL" id="UZAG01003147">
    <property type="protein sequence ID" value="VDO14868.1"/>
    <property type="molecule type" value="Genomic_DNA"/>
</dbReference>